<protein>
    <submittedName>
        <fullName evidence="3">Uncharacterized protein</fullName>
    </submittedName>
</protein>
<dbReference type="Proteomes" id="UP000242763">
    <property type="component" value="Unassembled WGS sequence"/>
</dbReference>
<keyword evidence="1" id="KW-0812">Transmembrane</keyword>
<dbReference type="EMBL" id="FORF01000007">
    <property type="protein sequence ID" value="SFI83364.1"/>
    <property type="molecule type" value="Genomic_DNA"/>
</dbReference>
<proteinExistence type="predicted"/>
<dbReference type="RefSeq" id="WP_091520368.1">
    <property type="nucleotide sequence ID" value="NZ_FORF01000007.1"/>
</dbReference>
<keyword evidence="1" id="KW-1133">Transmembrane helix</keyword>
<organism evidence="3 4">
    <name type="scientific">Aquamicrobium aerolatum DSM 21857</name>
    <dbReference type="NCBI Taxonomy" id="1121003"/>
    <lineage>
        <taxon>Bacteria</taxon>
        <taxon>Pseudomonadati</taxon>
        <taxon>Pseudomonadota</taxon>
        <taxon>Alphaproteobacteria</taxon>
        <taxon>Hyphomicrobiales</taxon>
        <taxon>Phyllobacteriaceae</taxon>
        <taxon>Aerobium</taxon>
    </lineage>
</organism>
<gene>
    <name evidence="3" type="ORF">SAMN03080618_01442</name>
</gene>
<keyword evidence="1" id="KW-0472">Membrane</keyword>
<feature type="signal peptide" evidence="2">
    <location>
        <begin position="1"/>
        <end position="21"/>
    </location>
</feature>
<accession>A0A1I3LEZ6</accession>
<feature type="transmembrane region" description="Helical" evidence="1">
    <location>
        <begin position="70"/>
        <end position="93"/>
    </location>
</feature>
<keyword evidence="2" id="KW-0732">Signal</keyword>
<dbReference type="STRING" id="1121003.SAMN03080618_01442"/>
<dbReference type="AlphaFoldDB" id="A0A1I3LEZ6"/>
<evidence type="ECO:0000313" key="3">
    <source>
        <dbReference type="EMBL" id="SFI83364.1"/>
    </source>
</evidence>
<feature type="chain" id="PRO_5017258347" evidence="2">
    <location>
        <begin position="22"/>
        <end position="108"/>
    </location>
</feature>
<reference evidence="4" key="1">
    <citation type="submission" date="2016-10" db="EMBL/GenBank/DDBJ databases">
        <authorList>
            <person name="Varghese N."/>
            <person name="Submissions S."/>
        </authorList>
    </citation>
    <scope>NUCLEOTIDE SEQUENCE [LARGE SCALE GENOMIC DNA]</scope>
    <source>
        <strain evidence="4">DSM 21857</strain>
    </source>
</reference>
<evidence type="ECO:0000256" key="1">
    <source>
        <dbReference type="SAM" id="Phobius"/>
    </source>
</evidence>
<sequence length="108" mass="11339">MFKALLRLLSMICLSVAVVMAVLDATRSIAAGGLVATPLLASWASVSPGTLEQAHSTIAQSLSPLVWDPVVVSLLTLPGFVVFAILAGLLAVAGRRKLQHDGRFVAFR</sequence>
<dbReference type="OrthoDB" id="7679120at2"/>
<evidence type="ECO:0000256" key="2">
    <source>
        <dbReference type="SAM" id="SignalP"/>
    </source>
</evidence>
<evidence type="ECO:0000313" key="4">
    <source>
        <dbReference type="Proteomes" id="UP000242763"/>
    </source>
</evidence>
<name>A0A1I3LEZ6_9HYPH</name>
<keyword evidence="4" id="KW-1185">Reference proteome</keyword>